<dbReference type="GeneID" id="5490492"/>
<accession>A7EHG7</accession>
<reference evidence="2" key="1">
    <citation type="journal article" date="2011" name="PLoS Genet.">
        <title>Genomic analysis of the necrotrophic fungal pathogens Sclerotinia sclerotiorum and Botrytis cinerea.</title>
        <authorList>
            <person name="Amselem J."/>
            <person name="Cuomo C.A."/>
            <person name="van Kan J.A."/>
            <person name="Viaud M."/>
            <person name="Benito E.P."/>
            <person name="Couloux A."/>
            <person name="Coutinho P.M."/>
            <person name="de Vries R.P."/>
            <person name="Dyer P.S."/>
            <person name="Fillinger S."/>
            <person name="Fournier E."/>
            <person name="Gout L."/>
            <person name="Hahn M."/>
            <person name="Kohn L."/>
            <person name="Lapalu N."/>
            <person name="Plummer K.M."/>
            <person name="Pradier J.M."/>
            <person name="Quevillon E."/>
            <person name="Sharon A."/>
            <person name="Simon A."/>
            <person name="ten Have A."/>
            <person name="Tudzynski B."/>
            <person name="Tudzynski P."/>
            <person name="Wincker P."/>
            <person name="Andrew M."/>
            <person name="Anthouard V."/>
            <person name="Beever R.E."/>
            <person name="Beffa R."/>
            <person name="Benoit I."/>
            <person name="Bouzid O."/>
            <person name="Brault B."/>
            <person name="Chen Z."/>
            <person name="Choquer M."/>
            <person name="Collemare J."/>
            <person name="Cotton P."/>
            <person name="Danchin E.G."/>
            <person name="Da Silva C."/>
            <person name="Gautier A."/>
            <person name="Giraud C."/>
            <person name="Giraud T."/>
            <person name="Gonzalez C."/>
            <person name="Grossetete S."/>
            <person name="Guldener U."/>
            <person name="Henrissat B."/>
            <person name="Howlett B.J."/>
            <person name="Kodira C."/>
            <person name="Kretschmer M."/>
            <person name="Lappartient A."/>
            <person name="Leroch M."/>
            <person name="Levis C."/>
            <person name="Mauceli E."/>
            <person name="Neuveglise C."/>
            <person name="Oeser B."/>
            <person name="Pearson M."/>
            <person name="Poulain J."/>
            <person name="Poussereau N."/>
            <person name="Quesneville H."/>
            <person name="Rascle C."/>
            <person name="Schumacher J."/>
            <person name="Segurens B."/>
            <person name="Sexton A."/>
            <person name="Silva E."/>
            <person name="Sirven C."/>
            <person name="Soanes D.M."/>
            <person name="Talbot N.J."/>
            <person name="Templeton M."/>
            <person name="Yandava C."/>
            <person name="Yarden O."/>
            <person name="Zeng Q."/>
            <person name="Rollins J.A."/>
            <person name="Lebrun M.H."/>
            <person name="Dickman M."/>
        </authorList>
    </citation>
    <scope>NUCLEOTIDE SEQUENCE [LARGE SCALE GENOMIC DNA]</scope>
    <source>
        <strain evidence="2">ATCC 18683 / 1980 / Ss-1</strain>
    </source>
</reference>
<dbReference type="Proteomes" id="UP000001312">
    <property type="component" value="Unassembled WGS sequence"/>
</dbReference>
<dbReference type="HOGENOM" id="CLU_3399630_0_0_1"/>
<dbReference type="AlphaFoldDB" id="A7EHG7"/>
<sequence length="31" mass="3426">MELRRRNGTGTTEVEEVMGLEVRSNGTNGTM</sequence>
<proteinExistence type="predicted"/>
<evidence type="ECO:0000313" key="1">
    <source>
        <dbReference type="EMBL" id="EDO02283.1"/>
    </source>
</evidence>
<keyword evidence="2" id="KW-1185">Reference proteome</keyword>
<dbReference type="InParanoid" id="A7EHG7"/>
<dbReference type="RefSeq" id="XP_001594951.1">
    <property type="nucleotide sequence ID" value="XM_001594901.1"/>
</dbReference>
<name>A7EHG7_SCLS1</name>
<gene>
    <name evidence="1" type="ORF">SS1G_04759</name>
</gene>
<evidence type="ECO:0000313" key="2">
    <source>
        <dbReference type="Proteomes" id="UP000001312"/>
    </source>
</evidence>
<dbReference type="KEGG" id="ssl:SS1G_04759"/>
<organism evidence="1 2">
    <name type="scientific">Sclerotinia sclerotiorum (strain ATCC 18683 / 1980 / Ss-1)</name>
    <name type="common">White mold</name>
    <name type="synonym">Whetzelinia sclerotiorum</name>
    <dbReference type="NCBI Taxonomy" id="665079"/>
    <lineage>
        <taxon>Eukaryota</taxon>
        <taxon>Fungi</taxon>
        <taxon>Dikarya</taxon>
        <taxon>Ascomycota</taxon>
        <taxon>Pezizomycotina</taxon>
        <taxon>Leotiomycetes</taxon>
        <taxon>Helotiales</taxon>
        <taxon>Sclerotiniaceae</taxon>
        <taxon>Sclerotinia</taxon>
    </lineage>
</organism>
<protein>
    <submittedName>
        <fullName evidence="1">Uncharacterized protein</fullName>
    </submittedName>
</protein>
<dbReference type="EMBL" id="CH476625">
    <property type="protein sequence ID" value="EDO02283.1"/>
    <property type="molecule type" value="Genomic_DNA"/>
</dbReference>